<evidence type="ECO:0000313" key="2">
    <source>
        <dbReference type="Proteomes" id="UP000031623"/>
    </source>
</evidence>
<accession>A0A090AJT3</accession>
<name>A0A090AJT3_9GAMM</name>
<dbReference type="HOGENOM" id="CLU_2848454_0_0_6"/>
<proteinExistence type="predicted"/>
<organism evidence="1 2">
    <name type="scientific">Thioploca ingrica</name>
    <dbReference type="NCBI Taxonomy" id="40754"/>
    <lineage>
        <taxon>Bacteria</taxon>
        <taxon>Pseudomonadati</taxon>
        <taxon>Pseudomonadota</taxon>
        <taxon>Gammaproteobacteria</taxon>
        <taxon>Thiotrichales</taxon>
        <taxon>Thiotrichaceae</taxon>
        <taxon>Thioploca</taxon>
    </lineage>
</organism>
<dbReference type="AlphaFoldDB" id="A0A090AJT3"/>
<keyword evidence="2" id="KW-1185">Reference proteome</keyword>
<gene>
    <name evidence="1" type="ORF">THII_0923</name>
</gene>
<protein>
    <submittedName>
        <fullName evidence="1">Uncharacterized protein</fullName>
    </submittedName>
</protein>
<dbReference type="EMBL" id="AP014633">
    <property type="protein sequence ID" value="BAP55220.1"/>
    <property type="molecule type" value="Genomic_DNA"/>
</dbReference>
<reference evidence="1 2" key="1">
    <citation type="journal article" date="2014" name="ISME J.">
        <title>Ecophysiology of Thioploca ingrica as revealed by the complete genome sequence supplemented with proteomic evidence.</title>
        <authorList>
            <person name="Kojima H."/>
            <person name="Ogura Y."/>
            <person name="Yamamoto N."/>
            <person name="Togashi T."/>
            <person name="Mori H."/>
            <person name="Watanabe T."/>
            <person name="Nemoto F."/>
            <person name="Kurokawa K."/>
            <person name="Hayashi T."/>
            <person name="Fukui M."/>
        </authorList>
    </citation>
    <scope>NUCLEOTIDE SEQUENCE [LARGE SCALE GENOMIC DNA]</scope>
</reference>
<evidence type="ECO:0000313" key="1">
    <source>
        <dbReference type="EMBL" id="BAP55220.1"/>
    </source>
</evidence>
<dbReference type="STRING" id="40754.THII_0923"/>
<sequence>MAILTIQLFSGLTSSAEEVVILVSITWSYNVASLTTSRILSIIFLPKLQSLHETLDERLCLIFAW</sequence>
<dbReference type="KEGG" id="tig:THII_0923"/>
<dbReference type="Proteomes" id="UP000031623">
    <property type="component" value="Chromosome"/>
</dbReference>